<organism evidence="2 3">
    <name type="scientific">Duncaniella muris</name>
    <dbReference type="NCBI Taxonomy" id="2094150"/>
    <lineage>
        <taxon>Bacteria</taxon>
        <taxon>Pseudomonadati</taxon>
        <taxon>Bacteroidota</taxon>
        <taxon>Bacteroidia</taxon>
        <taxon>Bacteroidales</taxon>
        <taxon>Muribaculaceae</taxon>
        <taxon>Duncaniella</taxon>
    </lineage>
</organism>
<keyword evidence="2" id="KW-0808">Transferase</keyword>
<dbReference type="EMBL" id="PUEC01000012">
    <property type="protein sequence ID" value="PWB02507.1"/>
    <property type="molecule type" value="Genomic_DNA"/>
</dbReference>
<accession>A0A2V1IQA1</accession>
<protein>
    <submittedName>
        <fullName evidence="2">Polysaccharide pyruvyl transferase family protein</fullName>
    </submittedName>
</protein>
<reference evidence="3" key="1">
    <citation type="submission" date="2018-02" db="EMBL/GenBank/DDBJ databases">
        <authorList>
            <person name="Clavel T."/>
            <person name="Strowig T."/>
        </authorList>
    </citation>
    <scope>NUCLEOTIDE SEQUENCE [LARGE SCALE GENOMIC DNA]</scope>
    <source>
        <strain evidence="3">DSM 103720</strain>
    </source>
</reference>
<evidence type="ECO:0000313" key="3">
    <source>
        <dbReference type="Proteomes" id="UP000244905"/>
    </source>
</evidence>
<dbReference type="AlphaFoldDB" id="A0A2V1IQA1"/>
<gene>
    <name evidence="2" type="ORF">C5O23_06610</name>
</gene>
<dbReference type="Proteomes" id="UP000244905">
    <property type="component" value="Unassembled WGS sequence"/>
</dbReference>
<feature type="domain" description="Polysaccharide pyruvyl transferase" evidence="1">
    <location>
        <begin position="49"/>
        <end position="344"/>
    </location>
</feature>
<evidence type="ECO:0000313" key="2">
    <source>
        <dbReference type="EMBL" id="PWB02507.1"/>
    </source>
</evidence>
<dbReference type="InterPro" id="IPR007345">
    <property type="entry name" value="Polysacch_pyruvyl_Trfase"/>
</dbReference>
<dbReference type="Pfam" id="PF04230">
    <property type="entry name" value="PS_pyruv_trans"/>
    <property type="match status" value="1"/>
</dbReference>
<name>A0A2V1IQA1_9BACT</name>
<dbReference type="GO" id="GO:0016740">
    <property type="term" value="F:transferase activity"/>
    <property type="evidence" value="ECO:0007669"/>
    <property type="project" value="UniProtKB-KW"/>
</dbReference>
<keyword evidence="3" id="KW-1185">Reference proteome</keyword>
<evidence type="ECO:0000259" key="1">
    <source>
        <dbReference type="Pfam" id="PF04230"/>
    </source>
</evidence>
<sequence length="405" mass="46516">MVLHGSVLLWFDQEYAYAGCPNDNVKIGTKKTSIGIMKVGILTLPLGHNYGGILQAWALQQTLKTLGYDVVLLHRKHKVSLSENFNLFLRRLYAKWIKKKAGVEIFRCEKNVTIKNTTRFINRNFRIVTTNDSYKKVIDDLDAIIVGSDQVWRPIYADGHLDDFFLKFTEGKKLKRIGYAASFGVDYPEYDSDEKSMASALLKNFDAVSVREKSGLTLCSNMLGFANAELMPDPTLLLDIDDYRQIYKKCECPDYFTKLFAYILDPNDNTREIVDKISGAMGQKPFTVHSKIDDLKAPLIERIHPPLEHWLLAIANSDFIITDSFHGCVFSIIFNKDFIVLGNKERGMARIRSLLNTFGLEDRMMDINDRYQDINYSHLDWQRINKIKSNLKHGGRKFLSDNLKD</sequence>
<proteinExistence type="predicted"/>
<comment type="caution">
    <text evidence="2">The sequence shown here is derived from an EMBL/GenBank/DDBJ whole genome shotgun (WGS) entry which is preliminary data.</text>
</comment>